<keyword evidence="1" id="KW-0175">Coiled coil</keyword>
<dbReference type="AlphaFoldDB" id="A0A3B0TCX0"/>
<accession>A0A3B0TCX0</accession>
<proteinExistence type="predicted"/>
<dbReference type="EMBL" id="UOEL01000085">
    <property type="protein sequence ID" value="VAW12312.1"/>
    <property type="molecule type" value="Genomic_DNA"/>
</dbReference>
<gene>
    <name evidence="2" type="ORF">MNBD_BACTEROID03-304</name>
</gene>
<sequence>MKKTLKSLTVFMFSFALLNVSCRQEESQLIEAPKEKSLKADSTVAKLLQRTAMNDGSGDNIIDNSSCFAIELPVVLKVNGLDILVDSEEDFDTIEDIFNEFDDDDDNLVITFPITIVLSDFTEITINSFNEFKNFTDDCSGENVDDDDIECADIKYPVTASIFNSNNELIDTITILNDKALYNFIDDLDEDDIVNVNFPIVAILSDGTEVETSNLNELENIIDNAKDDCDEDDDNDYNDDDCENCTTNQLSDVLTACSNWAVDDLERNDNDLEGQYMGYRFNFTPNGALSVTSGNNSFSGTWESNGSGNNISFTINIPDLPDFNATWILHEIEREDGETEVDFHIGEDNDLEFESNCTDG</sequence>
<name>A0A3B0TCX0_9ZZZZ</name>
<feature type="coiled-coil region" evidence="1">
    <location>
        <begin position="208"/>
        <end position="235"/>
    </location>
</feature>
<evidence type="ECO:0000313" key="2">
    <source>
        <dbReference type="EMBL" id="VAW12312.1"/>
    </source>
</evidence>
<reference evidence="2" key="1">
    <citation type="submission" date="2018-06" db="EMBL/GenBank/DDBJ databases">
        <authorList>
            <person name="Zhirakovskaya E."/>
        </authorList>
    </citation>
    <scope>NUCLEOTIDE SEQUENCE</scope>
</reference>
<organism evidence="2">
    <name type="scientific">hydrothermal vent metagenome</name>
    <dbReference type="NCBI Taxonomy" id="652676"/>
    <lineage>
        <taxon>unclassified sequences</taxon>
        <taxon>metagenomes</taxon>
        <taxon>ecological metagenomes</taxon>
    </lineage>
</organism>
<evidence type="ECO:0000256" key="1">
    <source>
        <dbReference type="SAM" id="Coils"/>
    </source>
</evidence>
<protein>
    <submittedName>
        <fullName evidence="2">Uncharacterized protein</fullName>
    </submittedName>
</protein>